<sequence length="164" mass="18731">MYKDVRDIFGYSEGVLALKLRGYEKLGLSAPTVVKLVSCSPSLLVGGVNEDFVRVLEKLKGLGVSSDWFVGHLSYRSVYDWSRMHDMMCFLEKLGCNKKDIGWLFEINPAFLIENSGKKVYVLISMLLKEWIRHFKEQNCTCYGINAHSKENVKETHGMHAESM</sequence>
<gene>
    <name evidence="1" type="ORF">IFM89_033454</name>
</gene>
<evidence type="ECO:0000313" key="1">
    <source>
        <dbReference type="EMBL" id="KAF9607247.1"/>
    </source>
</evidence>
<evidence type="ECO:0000313" key="2">
    <source>
        <dbReference type="Proteomes" id="UP000631114"/>
    </source>
</evidence>
<dbReference type="AlphaFoldDB" id="A0A835HZF7"/>
<name>A0A835HZF7_9MAGN</name>
<organism evidence="1 2">
    <name type="scientific">Coptis chinensis</name>
    <dbReference type="NCBI Taxonomy" id="261450"/>
    <lineage>
        <taxon>Eukaryota</taxon>
        <taxon>Viridiplantae</taxon>
        <taxon>Streptophyta</taxon>
        <taxon>Embryophyta</taxon>
        <taxon>Tracheophyta</taxon>
        <taxon>Spermatophyta</taxon>
        <taxon>Magnoliopsida</taxon>
        <taxon>Ranunculales</taxon>
        <taxon>Ranunculaceae</taxon>
        <taxon>Coptidoideae</taxon>
        <taxon>Coptis</taxon>
    </lineage>
</organism>
<comment type="caution">
    <text evidence="1">The sequence shown here is derived from an EMBL/GenBank/DDBJ whole genome shotgun (WGS) entry which is preliminary data.</text>
</comment>
<dbReference type="EMBL" id="JADFTS010000005">
    <property type="protein sequence ID" value="KAF9607247.1"/>
    <property type="molecule type" value="Genomic_DNA"/>
</dbReference>
<dbReference type="Proteomes" id="UP000631114">
    <property type="component" value="Unassembled WGS sequence"/>
</dbReference>
<proteinExistence type="predicted"/>
<accession>A0A835HZF7</accession>
<protein>
    <submittedName>
        <fullName evidence="1">Uncharacterized protein</fullName>
    </submittedName>
</protein>
<dbReference type="Gene3D" id="1.25.70.10">
    <property type="entry name" value="Transcription termination factor 3, mitochondrial"/>
    <property type="match status" value="1"/>
</dbReference>
<dbReference type="OrthoDB" id="1733445at2759"/>
<dbReference type="InterPro" id="IPR038538">
    <property type="entry name" value="MTERF_sf"/>
</dbReference>
<reference evidence="1 2" key="1">
    <citation type="submission" date="2020-10" db="EMBL/GenBank/DDBJ databases">
        <title>The Coptis chinensis genome and diversification of protoberbering-type alkaloids.</title>
        <authorList>
            <person name="Wang B."/>
            <person name="Shu S."/>
            <person name="Song C."/>
            <person name="Liu Y."/>
        </authorList>
    </citation>
    <scope>NUCLEOTIDE SEQUENCE [LARGE SCALE GENOMIC DNA]</scope>
    <source>
        <strain evidence="1">HL-2020</strain>
        <tissue evidence="1">Leaf</tissue>
    </source>
</reference>
<keyword evidence="2" id="KW-1185">Reference proteome</keyword>